<accession>A0A0F9EGT1</accession>
<gene>
    <name evidence="1" type="ORF">LCGC14_2369120</name>
</gene>
<protein>
    <submittedName>
        <fullName evidence="1">Uncharacterized protein</fullName>
    </submittedName>
</protein>
<proteinExistence type="predicted"/>
<dbReference type="EMBL" id="LAZR01034882">
    <property type="protein sequence ID" value="KKL29041.1"/>
    <property type="molecule type" value="Genomic_DNA"/>
</dbReference>
<sequence>MWLPDQFKENAIYLFPTSSTMSDLVQERIDEPINNNEYLAKVSGRAKKIMGKQADKVGLKG</sequence>
<evidence type="ECO:0000313" key="1">
    <source>
        <dbReference type="EMBL" id="KKL29041.1"/>
    </source>
</evidence>
<dbReference type="AlphaFoldDB" id="A0A0F9EGT1"/>
<organism evidence="1">
    <name type="scientific">marine sediment metagenome</name>
    <dbReference type="NCBI Taxonomy" id="412755"/>
    <lineage>
        <taxon>unclassified sequences</taxon>
        <taxon>metagenomes</taxon>
        <taxon>ecological metagenomes</taxon>
    </lineage>
</organism>
<comment type="caution">
    <text evidence="1">The sequence shown here is derived from an EMBL/GenBank/DDBJ whole genome shotgun (WGS) entry which is preliminary data.</text>
</comment>
<name>A0A0F9EGT1_9ZZZZ</name>
<reference evidence="1" key="1">
    <citation type="journal article" date="2015" name="Nature">
        <title>Complex archaea that bridge the gap between prokaryotes and eukaryotes.</title>
        <authorList>
            <person name="Spang A."/>
            <person name="Saw J.H."/>
            <person name="Jorgensen S.L."/>
            <person name="Zaremba-Niedzwiedzka K."/>
            <person name="Martijn J."/>
            <person name="Lind A.E."/>
            <person name="van Eijk R."/>
            <person name="Schleper C."/>
            <person name="Guy L."/>
            <person name="Ettema T.J."/>
        </authorList>
    </citation>
    <scope>NUCLEOTIDE SEQUENCE</scope>
</reference>